<evidence type="ECO:0000313" key="4">
    <source>
        <dbReference type="EMBL" id="CAC5413312.1"/>
    </source>
</evidence>
<dbReference type="GO" id="GO:0016151">
    <property type="term" value="F:nickel cation binding"/>
    <property type="evidence" value="ECO:0007669"/>
    <property type="project" value="InterPro"/>
</dbReference>
<evidence type="ECO:0000256" key="1">
    <source>
        <dbReference type="ARBA" id="ARBA00022988"/>
    </source>
</evidence>
<keyword evidence="1" id="KW-0996">Nickel insertion</keyword>
<evidence type="ECO:0000256" key="3">
    <source>
        <dbReference type="ARBA" id="ARBA00046339"/>
    </source>
</evidence>
<proteinExistence type="inferred from homology"/>
<reference evidence="4 5" key="1">
    <citation type="submission" date="2020-06" db="EMBL/GenBank/DDBJ databases">
        <authorList>
            <person name="Li R."/>
            <person name="Bekaert M."/>
        </authorList>
    </citation>
    <scope>NUCLEOTIDE SEQUENCE [LARGE SCALE GENOMIC DNA]</scope>
    <source>
        <strain evidence="5">wild</strain>
    </source>
</reference>
<dbReference type="InterPro" id="IPR038277">
    <property type="entry name" value="UreF_sf"/>
</dbReference>
<dbReference type="Proteomes" id="UP000507470">
    <property type="component" value="Unassembled WGS sequence"/>
</dbReference>
<dbReference type="EMBL" id="CACVKT020008132">
    <property type="protein sequence ID" value="CAC5413312.1"/>
    <property type="molecule type" value="Genomic_DNA"/>
</dbReference>
<dbReference type="InterPro" id="IPR002639">
    <property type="entry name" value="UreF"/>
</dbReference>
<organism evidence="4 5">
    <name type="scientific">Mytilus coruscus</name>
    <name type="common">Sea mussel</name>
    <dbReference type="NCBI Taxonomy" id="42192"/>
    <lineage>
        <taxon>Eukaryota</taxon>
        <taxon>Metazoa</taxon>
        <taxon>Spiralia</taxon>
        <taxon>Lophotrochozoa</taxon>
        <taxon>Mollusca</taxon>
        <taxon>Bivalvia</taxon>
        <taxon>Autobranchia</taxon>
        <taxon>Pteriomorphia</taxon>
        <taxon>Mytilida</taxon>
        <taxon>Mytiloidea</taxon>
        <taxon>Mytilidae</taxon>
        <taxon>Mytilinae</taxon>
        <taxon>Mytilus</taxon>
    </lineage>
</organism>
<accession>A0A6J8E145</accession>
<dbReference type="PIRSF" id="PIRSF009467">
    <property type="entry name" value="Ureas_acces_UreF"/>
    <property type="match status" value="1"/>
</dbReference>
<dbReference type="AlphaFoldDB" id="A0A6J8E145"/>
<dbReference type="Gene3D" id="1.10.4190.10">
    <property type="entry name" value="Urease accessory protein UreF"/>
    <property type="match status" value="1"/>
</dbReference>
<evidence type="ECO:0000313" key="5">
    <source>
        <dbReference type="Proteomes" id="UP000507470"/>
    </source>
</evidence>
<sequence length="223" mass="24577">MSEQNELLTLLQISDSAFPTGGFSHSGGVESALKHNIVTNKSELKDCFSYCVENAGSFGIPFVTASYNACLEIQKLVAIDNHCDVCTPNHVAKRASTRQGRSMLETCGKSFGNSQMLSLLDQLQCCHLPVVYGACCGIMGIDIKSTMTAFLYNTLRSSIASSIRLDKVGPLEAQIIQTNLQKTIPDVVNRYRYRTIEEACIVFPVIDLIQNAHDNMFSKLFYS</sequence>
<name>A0A6J8E145_MYTCO</name>
<comment type="similarity">
    <text evidence="3">Belongs to the UreF family.</text>
</comment>
<gene>
    <name evidence="4" type="ORF">MCOR_46213</name>
</gene>
<evidence type="ECO:0000256" key="2">
    <source>
        <dbReference type="ARBA" id="ARBA00023186"/>
    </source>
</evidence>
<dbReference type="PANTHER" id="PTHR33620:SF1">
    <property type="entry name" value="UREASE ACCESSORY PROTEIN F"/>
    <property type="match status" value="1"/>
</dbReference>
<keyword evidence="2" id="KW-0143">Chaperone</keyword>
<protein>
    <submittedName>
        <fullName evidence="4">UreF</fullName>
    </submittedName>
</protein>
<dbReference type="Pfam" id="PF01730">
    <property type="entry name" value="UreF"/>
    <property type="match status" value="1"/>
</dbReference>
<keyword evidence="5" id="KW-1185">Reference proteome</keyword>
<dbReference type="OrthoDB" id="2550922at2759"/>
<dbReference type="PANTHER" id="PTHR33620">
    <property type="entry name" value="UREASE ACCESSORY PROTEIN F"/>
    <property type="match status" value="1"/>
</dbReference>
<dbReference type="HAMAP" id="MF_01385">
    <property type="entry name" value="UreF"/>
    <property type="match status" value="1"/>
</dbReference>